<dbReference type="EMBL" id="JAOQAZ010000018">
    <property type="protein sequence ID" value="KAJ4256646.1"/>
    <property type="molecule type" value="Genomic_DNA"/>
</dbReference>
<feature type="compositionally biased region" description="Acidic residues" evidence="1">
    <location>
        <begin position="83"/>
        <end position="97"/>
    </location>
</feature>
<protein>
    <submittedName>
        <fullName evidence="2">Uncharacterized protein</fullName>
    </submittedName>
</protein>
<feature type="compositionally biased region" description="Polar residues" evidence="1">
    <location>
        <begin position="1"/>
        <end position="10"/>
    </location>
</feature>
<keyword evidence="3" id="KW-1185">Reference proteome</keyword>
<proteinExistence type="predicted"/>
<organism evidence="2 3">
    <name type="scientific">Fusarium torreyae</name>
    <dbReference type="NCBI Taxonomy" id="1237075"/>
    <lineage>
        <taxon>Eukaryota</taxon>
        <taxon>Fungi</taxon>
        <taxon>Dikarya</taxon>
        <taxon>Ascomycota</taxon>
        <taxon>Pezizomycotina</taxon>
        <taxon>Sordariomycetes</taxon>
        <taxon>Hypocreomycetidae</taxon>
        <taxon>Hypocreales</taxon>
        <taxon>Nectriaceae</taxon>
        <taxon>Fusarium</taxon>
    </lineage>
</organism>
<feature type="region of interest" description="Disordered" evidence="1">
    <location>
        <begin position="82"/>
        <end position="130"/>
    </location>
</feature>
<feature type="region of interest" description="Disordered" evidence="1">
    <location>
        <begin position="1"/>
        <end position="22"/>
    </location>
</feature>
<dbReference type="AlphaFoldDB" id="A0A9W8RXN2"/>
<name>A0A9W8RXN2_9HYPO</name>
<reference evidence="2" key="1">
    <citation type="submission" date="2022-09" db="EMBL/GenBank/DDBJ databases">
        <title>Fusarium specimens isolated from Avocado Roots.</title>
        <authorList>
            <person name="Stajich J."/>
            <person name="Roper C."/>
            <person name="Heimlech-Rivalta G."/>
        </authorList>
    </citation>
    <scope>NUCLEOTIDE SEQUENCE</scope>
    <source>
        <strain evidence="2">CF00136</strain>
    </source>
</reference>
<evidence type="ECO:0000256" key="1">
    <source>
        <dbReference type="SAM" id="MobiDB-lite"/>
    </source>
</evidence>
<comment type="caution">
    <text evidence="2">The sequence shown here is derived from an EMBL/GenBank/DDBJ whole genome shotgun (WGS) entry which is preliminary data.</text>
</comment>
<evidence type="ECO:0000313" key="3">
    <source>
        <dbReference type="Proteomes" id="UP001152049"/>
    </source>
</evidence>
<feature type="compositionally biased region" description="Acidic residues" evidence="1">
    <location>
        <begin position="114"/>
        <end position="127"/>
    </location>
</feature>
<gene>
    <name evidence="2" type="ORF">NW762_008742</name>
</gene>
<accession>A0A9W8RXN2</accession>
<dbReference type="Proteomes" id="UP001152049">
    <property type="component" value="Unassembled WGS sequence"/>
</dbReference>
<feature type="region of interest" description="Disordered" evidence="1">
    <location>
        <begin position="46"/>
        <end position="70"/>
    </location>
</feature>
<sequence>MGGNFVSTLRSPCRKRPLPDEFGINLQPNKWRRLRYIKDDCEVPTSLNEDENSVEAQHGNANSAEPGVQKAIELLDLLTLEQGDNEPDNESGYESGDELSGNETTTENERESNDESEAKDDTGEDEPQDKRVVLLKMIVNIHTNTESNVGNSESLVQGTDPILQQVIDEALAETSPLVGVDCSTLRKAVRKAIDEEREDALCRYFESAITMPSSAAMDLDEQDGAQLRHK</sequence>
<evidence type="ECO:0000313" key="2">
    <source>
        <dbReference type="EMBL" id="KAJ4256646.1"/>
    </source>
</evidence>
<dbReference type="OrthoDB" id="10435436at2759"/>